<reference evidence="1 2" key="1">
    <citation type="submission" date="2017-08" db="EMBL/GenBank/DDBJ databases">
        <title>Infants hospitalized years apart are colonized by the same room-sourced microbial strains.</title>
        <authorList>
            <person name="Brooks B."/>
            <person name="Olm M.R."/>
            <person name="Firek B.A."/>
            <person name="Baker R."/>
            <person name="Thomas B.C."/>
            <person name="Morowitz M.J."/>
            <person name="Banfield J.F."/>
        </authorList>
    </citation>
    <scope>NUCLEOTIDE SEQUENCE [LARGE SCALE GENOMIC DNA]</scope>
    <source>
        <strain evidence="1">S2_003_000_R2_14</strain>
    </source>
</reference>
<dbReference type="Proteomes" id="UP000249061">
    <property type="component" value="Unassembled WGS sequence"/>
</dbReference>
<dbReference type="SUPFAM" id="SSF88659">
    <property type="entry name" value="Sigma3 and sigma4 domains of RNA polymerase sigma factors"/>
    <property type="match status" value="1"/>
</dbReference>
<evidence type="ECO:0000313" key="1">
    <source>
        <dbReference type="EMBL" id="PZR10733.1"/>
    </source>
</evidence>
<proteinExistence type="predicted"/>
<dbReference type="EMBL" id="QFQP01000016">
    <property type="protein sequence ID" value="PZR10733.1"/>
    <property type="molecule type" value="Genomic_DNA"/>
</dbReference>
<accession>A0A2W5TC58</accession>
<dbReference type="AlphaFoldDB" id="A0A2W5TC58"/>
<dbReference type="InterPro" id="IPR013324">
    <property type="entry name" value="RNA_pol_sigma_r3/r4-like"/>
</dbReference>
<organism evidence="1 2">
    <name type="scientific">Archangium gephyra</name>
    <dbReference type="NCBI Taxonomy" id="48"/>
    <lineage>
        <taxon>Bacteria</taxon>
        <taxon>Pseudomonadati</taxon>
        <taxon>Myxococcota</taxon>
        <taxon>Myxococcia</taxon>
        <taxon>Myxococcales</taxon>
        <taxon>Cystobacterineae</taxon>
        <taxon>Archangiaceae</taxon>
        <taxon>Archangium</taxon>
    </lineage>
</organism>
<comment type="caution">
    <text evidence="1">The sequence shown here is derived from an EMBL/GenBank/DDBJ whole genome shotgun (WGS) entry which is preliminary data.</text>
</comment>
<name>A0A2W5TC58_9BACT</name>
<sequence length="211" mass="23130">MTDWRAKLEARWPGVSFAPLELADALVGEDLLLAKAVSNGDARALSYLDAIVATEVRRAVTPLGASIDDVMQQVRERLRVAGRLRDYAGQGTLSAWVRAMAVRLALNSKRPGAREEAVAELPDAAMIEPDPELALLRARYRESFRAAFSEAIAALTPRDRTILRMNAIGKMYGKDASTISRWLASSREALLSHTRQTLGAGCRSRRRPSTA</sequence>
<protein>
    <submittedName>
        <fullName evidence="1">Uncharacterized protein</fullName>
    </submittedName>
</protein>
<evidence type="ECO:0000313" key="2">
    <source>
        <dbReference type="Proteomes" id="UP000249061"/>
    </source>
</evidence>
<gene>
    <name evidence="1" type="ORF">DI536_18805</name>
</gene>
<dbReference type="Gene3D" id="1.10.1740.10">
    <property type="match status" value="1"/>
</dbReference>